<evidence type="ECO:0000313" key="2">
    <source>
        <dbReference type="EMBL" id="RXK86138.1"/>
    </source>
</evidence>
<proteinExistence type="predicted"/>
<protein>
    <recommendedName>
        <fullName evidence="4">RHS repeat-associated core domain-containing protein</fullName>
    </recommendedName>
</protein>
<comment type="caution">
    <text evidence="2">The sequence shown here is derived from an EMBL/GenBank/DDBJ whole genome shotgun (WGS) entry which is preliminary data.</text>
</comment>
<name>A0A4Q1DB50_9BACT</name>
<evidence type="ECO:0000313" key="3">
    <source>
        <dbReference type="Proteomes" id="UP000290545"/>
    </source>
</evidence>
<dbReference type="Proteomes" id="UP000290545">
    <property type="component" value="Unassembled WGS sequence"/>
</dbReference>
<dbReference type="OrthoDB" id="2972467at2"/>
<accession>A0A4Q1DB50</accession>
<keyword evidence="3" id="KW-1185">Reference proteome</keyword>
<evidence type="ECO:0000256" key="1">
    <source>
        <dbReference type="SAM" id="MobiDB-lite"/>
    </source>
</evidence>
<dbReference type="Gene3D" id="2.180.10.10">
    <property type="entry name" value="RHS repeat-associated core"/>
    <property type="match status" value="1"/>
</dbReference>
<dbReference type="EMBL" id="SDHZ01000001">
    <property type="protein sequence ID" value="RXK86138.1"/>
    <property type="molecule type" value="Genomic_DNA"/>
</dbReference>
<gene>
    <name evidence="2" type="ORF">ESB13_04830</name>
</gene>
<dbReference type="PANTHER" id="PTHR32305">
    <property type="match status" value="1"/>
</dbReference>
<dbReference type="InterPro" id="IPR050708">
    <property type="entry name" value="T6SS_VgrG/RHS"/>
</dbReference>
<feature type="region of interest" description="Disordered" evidence="1">
    <location>
        <begin position="326"/>
        <end position="355"/>
    </location>
</feature>
<reference evidence="2 3" key="1">
    <citation type="submission" date="2019-01" db="EMBL/GenBank/DDBJ databases">
        <title>Filimonas sp. strain TTM-71.</title>
        <authorList>
            <person name="Chen W.-M."/>
        </authorList>
    </citation>
    <scope>NUCLEOTIDE SEQUENCE [LARGE SCALE GENOMIC DNA]</scope>
    <source>
        <strain evidence="2 3">TTM-71</strain>
    </source>
</reference>
<sequence>MKNNFDCLEKQLDYKESISYDANGNISSYLRNGSTSAGKPQEMDRLAYYYNPGNNQLNYIHDTVPENNYTEDIDAQSMNNYTYDAIGNMTRDIKSGITDIQWNVYGKISRIVKSDNTTIDYAYDASGNRIRKTIGSHTTCYVRDAQGNVMSVYEAGNTALNNGNLTQTELHMYGSSRLGIIKATLDAVNGTATSAPPVSMPLLSTGNSYIFTRGYKFFELTNHLGNVLATVSDRKVQVGSGGSVEYYSADVVSAQDYYPFGMLQPGRSYNVGMYRYGFNGQERTNEIYDEGYTAEFWQYDARVGRRWNVDPVIKVDESPYAVFNNSPLILNDPDGDTPDKPKADGTKEGEQQTTSETTYASLHNAPKTTKIDWFWHAGSKDYNTKAGWYNAEDYQKVLTPIAADLAGYNGMYSSMAGYNWSKEDKEAVGFSKLGRFVGDGLSEGAATNLAIATKNYAFSRNFYVSGYTSASAVNAEDLLLVGAVVKGLAKVALAKTLGSAQSTSTFAHAFTSRLIGFRYALDPRVERVTFDLGYKKLLGGGNFKWGPRPDVGVLFKDGSVRVFEVMSKTDVEELLKLRNLRFMRRNSIMGDVKVVKPILFHLLYR</sequence>
<evidence type="ECO:0008006" key="4">
    <source>
        <dbReference type="Google" id="ProtNLM"/>
    </source>
</evidence>
<dbReference type="RefSeq" id="WP_129001888.1">
    <property type="nucleotide sequence ID" value="NZ_SDHZ01000001.1"/>
</dbReference>
<feature type="compositionally biased region" description="Basic and acidic residues" evidence="1">
    <location>
        <begin position="337"/>
        <end position="350"/>
    </location>
</feature>
<dbReference type="AlphaFoldDB" id="A0A4Q1DB50"/>
<organism evidence="2 3">
    <name type="scientific">Filimonas effusa</name>
    <dbReference type="NCBI Taxonomy" id="2508721"/>
    <lineage>
        <taxon>Bacteria</taxon>
        <taxon>Pseudomonadati</taxon>
        <taxon>Bacteroidota</taxon>
        <taxon>Chitinophagia</taxon>
        <taxon>Chitinophagales</taxon>
        <taxon>Chitinophagaceae</taxon>
        <taxon>Filimonas</taxon>
    </lineage>
</organism>
<dbReference type="PANTHER" id="PTHR32305:SF15">
    <property type="entry name" value="PROTEIN RHSA-RELATED"/>
    <property type="match status" value="1"/>
</dbReference>